<name>A0A0F6QW33_9CORY</name>
<dbReference type="RefSeq" id="WP_035104661.1">
    <property type="nucleotide sequence ID" value="NZ_CP011311.1"/>
</dbReference>
<proteinExistence type="predicted"/>
<dbReference type="KEGG" id="ccj:UL81_06120"/>
<dbReference type="OrthoDB" id="4420946at2"/>
<keyword evidence="2" id="KW-1185">Reference proteome</keyword>
<protein>
    <submittedName>
        <fullName evidence="1">Uncharacterized protein</fullName>
    </submittedName>
</protein>
<gene>
    <name evidence="1" type="ORF">UL81_06120</name>
</gene>
<reference evidence="1 2" key="1">
    <citation type="journal article" date="2015" name="Genome Announc.">
        <title>Complete Genome Sequence of Corynebacterium camporealensis DSM 44610, Isolated from the Milk of a Manchega Sheep with Subclinical Mastitis.</title>
        <authorList>
            <person name="Ruckert C."/>
            <person name="Albersmeier A."/>
            <person name="Winkler A."/>
            <person name="Tauch A."/>
        </authorList>
    </citation>
    <scope>NUCLEOTIDE SEQUENCE [LARGE SCALE GENOMIC DNA]</scope>
    <source>
        <strain evidence="1 2">DSM 44610</strain>
    </source>
</reference>
<dbReference type="HOGENOM" id="CLU_098573_0_0_11"/>
<evidence type="ECO:0000313" key="1">
    <source>
        <dbReference type="EMBL" id="AKE39187.1"/>
    </source>
</evidence>
<evidence type="ECO:0000313" key="2">
    <source>
        <dbReference type="Proteomes" id="UP000033566"/>
    </source>
</evidence>
<dbReference type="Proteomes" id="UP000033566">
    <property type="component" value="Chromosome"/>
</dbReference>
<dbReference type="PATRIC" id="fig|161896.4.peg.1200"/>
<accession>A0A0F6QW33</accession>
<dbReference type="AlphaFoldDB" id="A0A0F6QW33"/>
<sequence>MDMRAEVWSPVQNCAVWLGAWLYGHESTDDLLQALTELGGRPETHDEAPFIDLFSELRANTAELIDAPFTQPLLRLVLAGPGDPPALPAGSRAAAVAADNNAGAIIARTNDPDSHFILIPHLRPNSTVWEAIYQEGPLPAPAWLSPGDADRLLAQATEQSALLIEATGMKSEKLPDPRLTVGTLSDFYDTPGLPSSIPGRAAKLFARADRVAAIIETVKERAADHRFDPQLLMLGRHIRAARVAGVSYALADFAR</sequence>
<organism evidence="1 2">
    <name type="scientific">Corynebacterium camporealensis</name>
    <dbReference type="NCBI Taxonomy" id="161896"/>
    <lineage>
        <taxon>Bacteria</taxon>
        <taxon>Bacillati</taxon>
        <taxon>Actinomycetota</taxon>
        <taxon>Actinomycetes</taxon>
        <taxon>Mycobacteriales</taxon>
        <taxon>Corynebacteriaceae</taxon>
        <taxon>Corynebacterium</taxon>
    </lineage>
</organism>
<dbReference type="EMBL" id="CP011311">
    <property type="protein sequence ID" value="AKE39187.1"/>
    <property type="molecule type" value="Genomic_DNA"/>
</dbReference>